<sequence length="366" mass="41380">MTDILETWLIEFGIPITGVAQAKLVVLIVSLGIVILTIDRLVKMILVRWIRSLIERLESPLGNTFLEKKVFRAVANFVHIVAIQTAIPVAFSDFPEYLPIAYIANEIYIIIAVLWILSAGFNALGAHARQIPALQDKPIDSYIQLAKIVNICIGGLFILSILLGKSLPYLFGTLGATSAILLLVFKDSILGFVASIQVSVNDIVRIGDWIENPKYGADGDVIQITLTTVKVQNWDKTITTIPTYALISDSFKNWRGMRESGGRRIKRPIYLKICSFRFCDDGMMDRMQRIPLLTDYLKDRTVSGPHEAHALTNIGLFRRYINAYLRAHPHINRDLLLMVRQLEPQEHGLPLEIYAFTNTVEWIEYE</sequence>
<reference evidence="10" key="1">
    <citation type="submission" date="2018-05" db="EMBL/GenBank/DDBJ databases">
        <authorList>
            <person name="Lanie J.A."/>
            <person name="Ng W.-L."/>
            <person name="Kazmierczak K.M."/>
            <person name="Andrzejewski T.M."/>
            <person name="Davidsen T.M."/>
            <person name="Wayne K.J."/>
            <person name="Tettelin H."/>
            <person name="Glass J.I."/>
            <person name="Rusch D."/>
            <person name="Podicherti R."/>
            <person name="Tsui H.-C.T."/>
            <person name="Winkler M.E."/>
        </authorList>
    </citation>
    <scope>NUCLEOTIDE SEQUENCE</scope>
</reference>
<evidence type="ECO:0000256" key="3">
    <source>
        <dbReference type="ARBA" id="ARBA00022519"/>
    </source>
</evidence>
<dbReference type="InterPro" id="IPR023408">
    <property type="entry name" value="MscS_beta-dom_sf"/>
</dbReference>
<dbReference type="GO" id="GO:0008381">
    <property type="term" value="F:mechanosensitive monoatomic ion channel activity"/>
    <property type="evidence" value="ECO:0007669"/>
    <property type="project" value="InterPro"/>
</dbReference>
<feature type="transmembrane region" description="Helical" evidence="8">
    <location>
        <begin position="169"/>
        <end position="185"/>
    </location>
</feature>
<keyword evidence="5 8" id="KW-1133">Transmembrane helix</keyword>
<proteinExistence type="predicted"/>
<evidence type="ECO:0000256" key="1">
    <source>
        <dbReference type="ARBA" id="ARBA00004429"/>
    </source>
</evidence>
<keyword evidence="7 8" id="KW-0472">Membrane</keyword>
<accession>A0A381ZNS5</accession>
<dbReference type="GO" id="GO:0005886">
    <property type="term" value="C:plasma membrane"/>
    <property type="evidence" value="ECO:0007669"/>
    <property type="project" value="UniProtKB-SubCell"/>
</dbReference>
<dbReference type="PANTHER" id="PTHR30414:SF0">
    <property type="entry name" value="MINICONDUCTANCE MECHANOSENSITIVE CHANNEL YBDG"/>
    <property type="match status" value="1"/>
</dbReference>
<evidence type="ECO:0000256" key="4">
    <source>
        <dbReference type="ARBA" id="ARBA00022692"/>
    </source>
</evidence>
<comment type="subcellular location">
    <subcellularLocation>
        <location evidence="1">Cell inner membrane</location>
        <topology evidence="1">Multi-pass membrane protein</topology>
    </subcellularLocation>
</comment>
<dbReference type="InterPro" id="IPR010920">
    <property type="entry name" value="LSM_dom_sf"/>
</dbReference>
<feature type="transmembrane region" description="Helical" evidence="8">
    <location>
        <begin position="20"/>
        <end position="42"/>
    </location>
</feature>
<dbReference type="PANTHER" id="PTHR30414">
    <property type="entry name" value="MINICONDUCTANCE MECHANOSENSITIVE CHANNEL YBDG"/>
    <property type="match status" value="1"/>
</dbReference>
<dbReference type="Pfam" id="PF00924">
    <property type="entry name" value="MS_channel_2nd"/>
    <property type="match status" value="1"/>
</dbReference>
<evidence type="ECO:0000313" key="10">
    <source>
        <dbReference type="EMBL" id="SVA90936.1"/>
    </source>
</evidence>
<feature type="transmembrane region" description="Helical" evidence="8">
    <location>
        <begin position="97"/>
        <end position="124"/>
    </location>
</feature>
<dbReference type="AlphaFoldDB" id="A0A381ZNS5"/>
<feature type="non-terminal residue" evidence="10">
    <location>
        <position position="366"/>
    </location>
</feature>
<feature type="transmembrane region" description="Helical" evidence="8">
    <location>
        <begin position="145"/>
        <end position="163"/>
    </location>
</feature>
<keyword evidence="3" id="KW-0997">Cell inner membrane</keyword>
<dbReference type="GO" id="GO:0071470">
    <property type="term" value="P:cellular response to osmotic stress"/>
    <property type="evidence" value="ECO:0007669"/>
    <property type="project" value="InterPro"/>
</dbReference>
<protein>
    <recommendedName>
        <fullName evidence="9">Mechanosensitive ion channel MscS domain-containing protein</fullName>
    </recommendedName>
</protein>
<evidence type="ECO:0000256" key="6">
    <source>
        <dbReference type="ARBA" id="ARBA00023016"/>
    </source>
</evidence>
<evidence type="ECO:0000256" key="7">
    <source>
        <dbReference type="ARBA" id="ARBA00023136"/>
    </source>
</evidence>
<keyword evidence="2" id="KW-1003">Cell membrane</keyword>
<dbReference type="InterPro" id="IPR006685">
    <property type="entry name" value="MscS_channel_2nd"/>
</dbReference>
<dbReference type="FunFam" id="2.30.30.60:FF:000002">
    <property type="entry name" value="Mechanosensitive ion channel family protein"/>
    <property type="match status" value="1"/>
</dbReference>
<organism evidence="10">
    <name type="scientific">marine metagenome</name>
    <dbReference type="NCBI Taxonomy" id="408172"/>
    <lineage>
        <taxon>unclassified sequences</taxon>
        <taxon>metagenomes</taxon>
        <taxon>ecological metagenomes</taxon>
    </lineage>
</organism>
<dbReference type="Gene3D" id="2.30.30.60">
    <property type="match status" value="1"/>
</dbReference>
<keyword evidence="4 8" id="KW-0812">Transmembrane</keyword>
<gene>
    <name evidence="10" type="ORF">METZ01_LOCUS143790</name>
</gene>
<feature type="domain" description="Mechanosensitive ion channel MscS" evidence="9">
    <location>
        <begin position="187"/>
        <end position="255"/>
    </location>
</feature>
<dbReference type="EMBL" id="UINC01022067">
    <property type="protein sequence ID" value="SVA90936.1"/>
    <property type="molecule type" value="Genomic_DNA"/>
</dbReference>
<dbReference type="InterPro" id="IPR030192">
    <property type="entry name" value="YbdG"/>
</dbReference>
<dbReference type="SUPFAM" id="SSF50182">
    <property type="entry name" value="Sm-like ribonucleoproteins"/>
    <property type="match status" value="1"/>
</dbReference>
<keyword evidence="6" id="KW-0346">Stress response</keyword>
<evidence type="ECO:0000259" key="9">
    <source>
        <dbReference type="Pfam" id="PF00924"/>
    </source>
</evidence>
<feature type="transmembrane region" description="Helical" evidence="8">
    <location>
        <begin position="70"/>
        <end position="91"/>
    </location>
</feature>
<evidence type="ECO:0000256" key="2">
    <source>
        <dbReference type="ARBA" id="ARBA00022475"/>
    </source>
</evidence>
<name>A0A381ZNS5_9ZZZZ</name>
<evidence type="ECO:0000256" key="8">
    <source>
        <dbReference type="SAM" id="Phobius"/>
    </source>
</evidence>
<evidence type="ECO:0000256" key="5">
    <source>
        <dbReference type="ARBA" id="ARBA00022989"/>
    </source>
</evidence>